<dbReference type="InterPro" id="IPR053925">
    <property type="entry name" value="RecX_HTH_3rd"/>
</dbReference>
<feature type="domain" description="RecX third three-helical" evidence="8">
    <location>
        <begin position="205"/>
        <end position="250"/>
    </location>
</feature>
<dbReference type="Pfam" id="PF21981">
    <property type="entry name" value="RecX_HTH3"/>
    <property type="match status" value="1"/>
</dbReference>
<name>A0ABT3ZQJ3_9BURK</name>
<evidence type="ECO:0000256" key="5">
    <source>
        <dbReference type="HAMAP-Rule" id="MF_01114"/>
    </source>
</evidence>
<evidence type="ECO:0000259" key="9">
    <source>
        <dbReference type="Pfam" id="PF21982"/>
    </source>
</evidence>
<feature type="domain" description="RecX second three-helical" evidence="7">
    <location>
        <begin position="161"/>
        <end position="198"/>
    </location>
</feature>
<evidence type="ECO:0000313" key="10">
    <source>
        <dbReference type="EMBL" id="MCY0388687.1"/>
    </source>
</evidence>
<dbReference type="InterPro" id="IPR053926">
    <property type="entry name" value="RecX_HTH_1st"/>
</dbReference>
<evidence type="ECO:0000256" key="2">
    <source>
        <dbReference type="ARBA" id="ARBA00009695"/>
    </source>
</evidence>
<evidence type="ECO:0000259" key="8">
    <source>
        <dbReference type="Pfam" id="PF21981"/>
    </source>
</evidence>
<protein>
    <recommendedName>
        <fullName evidence="3 5">Regulatory protein RecX</fullName>
    </recommendedName>
</protein>
<comment type="similarity">
    <text evidence="2 5">Belongs to the RecX family.</text>
</comment>
<evidence type="ECO:0000259" key="7">
    <source>
        <dbReference type="Pfam" id="PF02631"/>
    </source>
</evidence>
<organism evidence="10 11">
    <name type="scientific">Robbsia betulipollinis</name>
    <dbReference type="NCBI Taxonomy" id="2981849"/>
    <lineage>
        <taxon>Bacteria</taxon>
        <taxon>Pseudomonadati</taxon>
        <taxon>Pseudomonadota</taxon>
        <taxon>Betaproteobacteria</taxon>
        <taxon>Burkholderiales</taxon>
        <taxon>Burkholderiaceae</taxon>
        <taxon>Robbsia</taxon>
    </lineage>
</organism>
<feature type="domain" description="RecX first three-helical" evidence="9">
    <location>
        <begin position="114"/>
        <end position="150"/>
    </location>
</feature>
<dbReference type="EMBL" id="JAPMXC010000005">
    <property type="protein sequence ID" value="MCY0388687.1"/>
    <property type="molecule type" value="Genomic_DNA"/>
</dbReference>
<dbReference type="Pfam" id="PF21982">
    <property type="entry name" value="RecX_HTH1"/>
    <property type="match status" value="1"/>
</dbReference>
<dbReference type="InterPro" id="IPR053924">
    <property type="entry name" value="RecX_HTH_2nd"/>
</dbReference>
<comment type="caution">
    <text evidence="10">The sequence shown here is derived from an EMBL/GenBank/DDBJ whole genome shotgun (WGS) entry which is preliminary data.</text>
</comment>
<dbReference type="InterPro" id="IPR036388">
    <property type="entry name" value="WH-like_DNA-bd_sf"/>
</dbReference>
<evidence type="ECO:0000256" key="1">
    <source>
        <dbReference type="ARBA" id="ARBA00004496"/>
    </source>
</evidence>
<evidence type="ECO:0000313" key="11">
    <source>
        <dbReference type="Proteomes" id="UP001082899"/>
    </source>
</evidence>
<dbReference type="HAMAP" id="MF_01114">
    <property type="entry name" value="RecX"/>
    <property type="match status" value="1"/>
</dbReference>
<sequence>MRERTASEGVKARPRPGAESDSEPGSEAGSEAESLSYSRNTRRAWGGGGGRRVSPREERRADPSVAESGGAVPAGLPSAVAGADGAHTTTRSPRRSERQAARDAALGFKRSLRGRALGYLSRREHSRSELARKLAPFVEESDGEQAVERLLDALAREGWLSDNRFAESVVNRRAARFGAARIVGELKRHKLDGELVQELGATLRETEWTRIQDVWRKKFGSLATTPQERAKQARFLAARGFSRDLIMRILKVGNDALPEEE</sequence>
<comment type="function">
    <text evidence="5">Modulates RecA activity.</text>
</comment>
<accession>A0ABT3ZQJ3</accession>
<proteinExistence type="inferred from homology"/>
<dbReference type="Pfam" id="PF02631">
    <property type="entry name" value="RecX_HTH2"/>
    <property type="match status" value="1"/>
</dbReference>
<keyword evidence="4 5" id="KW-0963">Cytoplasm</keyword>
<dbReference type="Proteomes" id="UP001082899">
    <property type="component" value="Unassembled WGS sequence"/>
</dbReference>
<evidence type="ECO:0000256" key="6">
    <source>
        <dbReference type="SAM" id="MobiDB-lite"/>
    </source>
</evidence>
<comment type="subcellular location">
    <subcellularLocation>
        <location evidence="1 5">Cytoplasm</location>
    </subcellularLocation>
</comment>
<dbReference type="NCBIfam" id="NF001055">
    <property type="entry name" value="PRK00117.2-5"/>
    <property type="match status" value="1"/>
</dbReference>
<dbReference type="InterPro" id="IPR003783">
    <property type="entry name" value="Regulatory_RecX"/>
</dbReference>
<gene>
    <name evidence="5 10" type="primary">recX</name>
    <name evidence="10" type="ORF">OVY01_16025</name>
</gene>
<evidence type="ECO:0000256" key="4">
    <source>
        <dbReference type="ARBA" id="ARBA00022490"/>
    </source>
</evidence>
<keyword evidence="11" id="KW-1185">Reference proteome</keyword>
<dbReference type="PANTHER" id="PTHR33602">
    <property type="entry name" value="REGULATORY PROTEIN RECX FAMILY PROTEIN"/>
    <property type="match status" value="1"/>
</dbReference>
<dbReference type="Gene3D" id="1.10.10.10">
    <property type="entry name" value="Winged helix-like DNA-binding domain superfamily/Winged helix DNA-binding domain"/>
    <property type="match status" value="3"/>
</dbReference>
<reference evidence="10" key="1">
    <citation type="submission" date="2022-11" db="EMBL/GenBank/DDBJ databases">
        <title>Robbsia betulipollinis sp. nov., isolated from pollen of birch (Betula pendula).</title>
        <authorList>
            <person name="Shi H."/>
            <person name="Ambika Manirajan B."/>
            <person name="Ratering S."/>
            <person name="Geissler-Plaum R."/>
            <person name="Schnell S."/>
        </authorList>
    </citation>
    <scope>NUCLEOTIDE SEQUENCE</scope>
    <source>
        <strain evidence="10">Bb-Pol-6</strain>
    </source>
</reference>
<feature type="compositionally biased region" description="Low complexity" evidence="6">
    <location>
        <begin position="17"/>
        <end position="39"/>
    </location>
</feature>
<dbReference type="PANTHER" id="PTHR33602:SF1">
    <property type="entry name" value="REGULATORY PROTEIN RECX FAMILY PROTEIN"/>
    <property type="match status" value="1"/>
</dbReference>
<evidence type="ECO:0000256" key="3">
    <source>
        <dbReference type="ARBA" id="ARBA00018111"/>
    </source>
</evidence>
<feature type="region of interest" description="Disordered" evidence="6">
    <location>
        <begin position="1"/>
        <end position="105"/>
    </location>
</feature>